<evidence type="ECO:0000313" key="1">
    <source>
        <dbReference type="EMBL" id="KUG25087.1"/>
    </source>
</evidence>
<sequence>MPCNNKKGDRTPEEAMMKLRVKPYTPNHIMYIKNSTGRLEEKWKPFLFH</sequence>
<protein>
    <submittedName>
        <fullName evidence="1">Hnh endonuclease family protein</fullName>
    </submittedName>
</protein>
<gene>
    <name evidence="1" type="ORF">ASZ90_005092</name>
</gene>
<accession>A0A0W8FW04</accession>
<dbReference type="AlphaFoldDB" id="A0A0W8FW04"/>
<keyword evidence="1" id="KW-0540">Nuclease</keyword>
<proteinExistence type="predicted"/>
<keyword evidence="1" id="KW-0378">Hydrolase</keyword>
<dbReference type="GO" id="GO:0004519">
    <property type="term" value="F:endonuclease activity"/>
    <property type="evidence" value="ECO:0007669"/>
    <property type="project" value="UniProtKB-KW"/>
</dbReference>
<comment type="caution">
    <text evidence="1">The sequence shown here is derived from an EMBL/GenBank/DDBJ whole genome shotgun (WGS) entry which is preliminary data.</text>
</comment>
<name>A0A0W8FW04_9ZZZZ</name>
<keyword evidence="1" id="KW-0255">Endonuclease</keyword>
<dbReference type="EMBL" id="LNQE01000772">
    <property type="protein sequence ID" value="KUG25087.1"/>
    <property type="molecule type" value="Genomic_DNA"/>
</dbReference>
<reference evidence="1" key="1">
    <citation type="journal article" date="2015" name="Proc. Natl. Acad. Sci. U.S.A.">
        <title>Networks of energetic and metabolic interactions define dynamics in microbial communities.</title>
        <authorList>
            <person name="Embree M."/>
            <person name="Liu J.K."/>
            <person name="Al-Bassam M.M."/>
            <person name="Zengler K."/>
        </authorList>
    </citation>
    <scope>NUCLEOTIDE SEQUENCE</scope>
</reference>
<organism evidence="1">
    <name type="scientific">hydrocarbon metagenome</name>
    <dbReference type="NCBI Taxonomy" id="938273"/>
    <lineage>
        <taxon>unclassified sequences</taxon>
        <taxon>metagenomes</taxon>
        <taxon>ecological metagenomes</taxon>
    </lineage>
</organism>